<name>A0AAV3S549_9EURY</name>
<dbReference type="EMBL" id="BAAABL010000020">
    <property type="protein sequence ID" value="GAA0291834.1"/>
    <property type="molecule type" value="Genomic_DNA"/>
</dbReference>
<keyword evidence="1" id="KW-0472">Membrane</keyword>
<organism evidence="2 3">
    <name type="scientific">Halarchaeum salinum</name>
    <dbReference type="NCBI Taxonomy" id="489912"/>
    <lineage>
        <taxon>Archaea</taxon>
        <taxon>Methanobacteriati</taxon>
        <taxon>Methanobacteriota</taxon>
        <taxon>Stenosarchaea group</taxon>
        <taxon>Halobacteria</taxon>
        <taxon>Halobacteriales</taxon>
        <taxon>Halobacteriaceae</taxon>
    </lineage>
</organism>
<comment type="caution">
    <text evidence="2">The sequence shown here is derived from an EMBL/GenBank/DDBJ whole genome shotgun (WGS) entry which is preliminary data.</text>
</comment>
<dbReference type="Proteomes" id="UP001500837">
    <property type="component" value="Unassembled WGS sequence"/>
</dbReference>
<keyword evidence="3" id="KW-1185">Reference proteome</keyword>
<feature type="transmembrane region" description="Helical" evidence="1">
    <location>
        <begin position="45"/>
        <end position="66"/>
    </location>
</feature>
<dbReference type="AlphaFoldDB" id="A0AAV3S549"/>
<evidence type="ECO:0000313" key="3">
    <source>
        <dbReference type="Proteomes" id="UP001500837"/>
    </source>
</evidence>
<feature type="transmembrane region" description="Helical" evidence="1">
    <location>
        <begin position="7"/>
        <end position="33"/>
    </location>
</feature>
<keyword evidence="1" id="KW-1133">Transmembrane helix</keyword>
<dbReference type="RefSeq" id="WP_211312401.1">
    <property type="nucleotide sequence ID" value="NZ_BAAABL010000020.1"/>
</dbReference>
<evidence type="ECO:0000313" key="2">
    <source>
        <dbReference type="EMBL" id="GAA0291834.1"/>
    </source>
</evidence>
<keyword evidence="1" id="KW-0812">Transmembrane</keyword>
<evidence type="ECO:0000256" key="1">
    <source>
        <dbReference type="SAM" id="Phobius"/>
    </source>
</evidence>
<proteinExistence type="predicted"/>
<sequence>MFRRDFIVRAVAAAVCWLALIVATAALMVGAFFGTYPGPYGGHAIAGGALVLACLTGALFIGGVPARFSTNR</sequence>
<reference evidence="2 3" key="1">
    <citation type="journal article" date="2019" name="Int. J. Syst. Evol. Microbiol.">
        <title>The Global Catalogue of Microorganisms (GCM) 10K type strain sequencing project: providing services to taxonomists for standard genome sequencing and annotation.</title>
        <authorList>
            <consortium name="The Broad Institute Genomics Platform"/>
            <consortium name="The Broad Institute Genome Sequencing Center for Infectious Disease"/>
            <person name="Wu L."/>
            <person name="Ma J."/>
        </authorList>
    </citation>
    <scope>NUCLEOTIDE SEQUENCE [LARGE SCALE GENOMIC DNA]</scope>
    <source>
        <strain evidence="2 3">JCM 16330</strain>
    </source>
</reference>
<accession>A0AAV3S549</accession>
<gene>
    <name evidence="2" type="ORF">GCM10009066_02910</name>
</gene>
<protein>
    <submittedName>
        <fullName evidence="2">Uncharacterized protein</fullName>
    </submittedName>
</protein>